<evidence type="ECO:0000256" key="8">
    <source>
        <dbReference type="SAM" id="MobiDB-lite"/>
    </source>
</evidence>
<dbReference type="InterPro" id="IPR016169">
    <property type="entry name" value="FAD-bd_PCMH_sub2"/>
</dbReference>
<comment type="similarity">
    <text evidence="2">Belongs to the oxygen-dependent FAD-linked oxidoreductase family.</text>
</comment>
<evidence type="ECO:0000256" key="3">
    <source>
        <dbReference type="ARBA" id="ARBA00022630"/>
    </source>
</evidence>
<feature type="compositionally biased region" description="Low complexity" evidence="8">
    <location>
        <begin position="606"/>
        <end position="615"/>
    </location>
</feature>
<dbReference type="SUPFAM" id="SSF56176">
    <property type="entry name" value="FAD-binding/transporter-associated domain-like"/>
    <property type="match status" value="1"/>
</dbReference>
<dbReference type="InterPro" id="IPR016166">
    <property type="entry name" value="FAD-bd_PCMH"/>
</dbReference>
<dbReference type="GO" id="GO:0016491">
    <property type="term" value="F:oxidoreductase activity"/>
    <property type="evidence" value="ECO:0007669"/>
    <property type="project" value="InterPro"/>
</dbReference>
<organism evidence="10 11">
    <name type="scientific">Sphenostylis stenocarpa</name>
    <dbReference type="NCBI Taxonomy" id="92480"/>
    <lineage>
        <taxon>Eukaryota</taxon>
        <taxon>Viridiplantae</taxon>
        <taxon>Streptophyta</taxon>
        <taxon>Embryophyta</taxon>
        <taxon>Tracheophyta</taxon>
        <taxon>Spermatophyta</taxon>
        <taxon>Magnoliopsida</taxon>
        <taxon>eudicotyledons</taxon>
        <taxon>Gunneridae</taxon>
        <taxon>Pentapetalae</taxon>
        <taxon>rosids</taxon>
        <taxon>fabids</taxon>
        <taxon>Fabales</taxon>
        <taxon>Fabaceae</taxon>
        <taxon>Papilionoideae</taxon>
        <taxon>50 kb inversion clade</taxon>
        <taxon>NPAAA clade</taxon>
        <taxon>indigoferoid/millettioid clade</taxon>
        <taxon>Phaseoleae</taxon>
        <taxon>Sphenostylis</taxon>
    </lineage>
</organism>
<dbReference type="FunFam" id="3.30.43.10:FF:000004">
    <property type="entry name" value="Berberine bridge enzyme-like 15"/>
    <property type="match status" value="1"/>
</dbReference>
<name>A0AA86VP82_9FABA</name>
<evidence type="ECO:0000256" key="2">
    <source>
        <dbReference type="ARBA" id="ARBA00005466"/>
    </source>
</evidence>
<proteinExistence type="inferred from homology"/>
<dbReference type="InterPro" id="IPR036318">
    <property type="entry name" value="FAD-bd_PCMH-like_sf"/>
</dbReference>
<dbReference type="InterPro" id="IPR016167">
    <property type="entry name" value="FAD-bd_PCMH_sub1"/>
</dbReference>
<dbReference type="AlphaFoldDB" id="A0AA86VP82"/>
<dbReference type="InterPro" id="IPR006094">
    <property type="entry name" value="Oxid_FAD_bind_N"/>
</dbReference>
<keyword evidence="5" id="KW-0274">FAD</keyword>
<dbReference type="Gramene" id="rna-AYBTSS11_LOCUS19550">
    <property type="protein sequence ID" value="CAJ1963018.1"/>
    <property type="gene ID" value="gene-AYBTSS11_LOCUS19550"/>
</dbReference>
<evidence type="ECO:0000256" key="6">
    <source>
        <dbReference type="ARBA" id="ARBA00023157"/>
    </source>
</evidence>
<keyword evidence="4" id="KW-0732">Signal</keyword>
<dbReference type="GO" id="GO:0071949">
    <property type="term" value="F:FAD binding"/>
    <property type="evidence" value="ECO:0007669"/>
    <property type="project" value="InterPro"/>
</dbReference>
<dbReference type="EMBL" id="OY731403">
    <property type="protein sequence ID" value="CAJ1963018.1"/>
    <property type="molecule type" value="Genomic_DNA"/>
</dbReference>
<accession>A0AA86VP82</accession>
<evidence type="ECO:0000256" key="5">
    <source>
        <dbReference type="ARBA" id="ARBA00022827"/>
    </source>
</evidence>
<dbReference type="Proteomes" id="UP001189624">
    <property type="component" value="Chromosome 6"/>
</dbReference>
<dbReference type="PANTHER" id="PTHR32448">
    <property type="entry name" value="OS08G0158400 PROTEIN"/>
    <property type="match status" value="1"/>
</dbReference>
<dbReference type="InterPro" id="IPR012951">
    <property type="entry name" value="BBE"/>
</dbReference>
<dbReference type="Pfam" id="PF08031">
    <property type="entry name" value="BBE"/>
    <property type="match status" value="1"/>
</dbReference>
<evidence type="ECO:0000313" key="11">
    <source>
        <dbReference type="Proteomes" id="UP001189624"/>
    </source>
</evidence>
<evidence type="ECO:0000313" key="10">
    <source>
        <dbReference type="EMBL" id="CAJ1963018.1"/>
    </source>
</evidence>
<evidence type="ECO:0000259" key="9">
    <source>
        <dbReference type="PROSITE" id="PS51387"/>
    </source>
</evidence>
<protein>
    <recommendedName>
        <fullName evidence="9">FAD-binding PCMH-type domain-containing protein</fullName>
    </recommendedName>
</protein>
<dbReference type="GO" id="GO:1901696">
    <property type="term" value="P:cannabinoid biosynthetic process"/>
    <property type="evidence" value="ECO:0007669"/>
    <property type="project" value="UniProtKB-ARBA"/>
</dbReference>
<feature type="compositionally biased region" description="Basic and acidic residues" evidence="8">
    <location>
        <begin position="551"/>
        <end position="590"/>
    </location>
</feature>
<sequence>MVLQRFVSMTLNMTMRMKKPCFGYLSSAFLLLLPNLFTLSGAKTADDVVHDSFLSCLIENTKSSSAELSDIVFAQRDAAFINVLEDFARNNRFKKPQTPKPSIIVVPLEESQVQGSVICAKANKLQIRIRSGGHDYEGLSYVSKEPFMILDMVKLSTITVDVENEVAHVQAGATTGQLYYKIWEKSKIHGFSAAVCPTVGLGGHISGGGYGNMLRKFGLTVDNVVDAKIVDVKGNLLDKKGMGDDLFWAIRGGGGASFGVVVSFTVKLLPVPAKVTIFRVEKGWDNKTADFVMGWQKVASVIDNRLFMRLLMQPVVKNLKVAIVALFLGGADEVVSLLGKEFPLLGLKKENCGEVSWIESVLWWNDPKSLQRGVKPDSLLDRKPDTAIFLKRKSDYIQSPISREGWETIFKGIVETGNTGIHLNPYGGKMDEIAPDATPFPHRKGNMFKLQYTVSWSDSSDEADENFTNQAKKLFNLMTPYVSKNPRRAFFCYRDIDTGVNTFGENSYQEGQVYGTKYFNTNFERLVKIKTAVDPDNFFRNEQSIPVHVQKQENQEKQENKQENQQENKQEKQENQENKQEKQENQENKQENQVNKQENQEKEENNSLLSISLSS</sequence>
<reference evidence="10" key="1">
    <citation type="submission" date="2023-10" db="EMBL/GenBank/DDBJ databases">
        <authorList>
            <person name="Domelevo Entfellner J.-B."/>
        </authorList>
    </citation>
    <scope>NUCLEOTIDE SEQUENCE</scope>
</reference>
<comment type="cofactor">
    <cofactor evidence="1">
        <name>FAD</name>
        <dbReference type="ChEBI" id="CHEBI:57692"/>
    </cofactor>
</comment>
<dbReference type="Gene3D" id="3.30.43.10">
    <property type="entry name" value="Uridine Diphospho-n-acetylenolpyruvylglucosamine Reductase, domain 2"/>
    <property type="match status" value="1"/>
</dbReference>
<dbReference type="Gene3D" id="3.30.465.10">
    <property type="match status" value="1"/>
</dbReference>
<gene>
    <name evidence="10" type="ORF">AYBTSS11_LOCUS19550</name>
</gene>
<dbReference type="Pfam" id="PF01565">
    <property type="entry name" value="FAD_binding_4"/>
    <property type="match status" value="1"/>
</dbReference>
<evidence type="ECO:0000256" key="4">
    <source>
        <dbReference type="ARBA" id="ARBA00022729"/>
    </source>
</evidence>
<keyword evidence="6" id="KW-1015">Disulfide bond</keyword>
<keyword evidence="7" id="KW-0325">Glycoprotein</keyword>
<keyword evidence="11" id="KW-1185">Reference proteome</keyword>
<feature type="region of interest" description="Disordered" evidence="8">
    <location>
        <begin position="551"/>
        <end position="615"/>
    </location>
</feature>
<keyword evidence="3" id="KW-0285">Flavoprotein</keyword>
<dbReference type="PROSITE" id="PS51387">
    <property type="entry name" value="FAD_PCMH"/>
    <property type="match status" value="1"/>
</dbReference>
<evidence type="ECO:0000256" key="1">
    <source>
        <dbReference type="ARBA" id="ARBA00001974"/>
    </source>
</evidence>
<feature type="domain" description="FAD-binding PCMH-type" evidence="9">
    <location>
        <begin position="97"/>
        <end position="271"/>
    </location>
</feature>
<evidence type="ECO:0000256" key="7">
    <source>
        <dbReference type="ARBA" id="ARBA00023180"/>
    </source>
</evidence>
<dbReference type="Gene3D" id="3.40.462.20">
    <property type="match status" value="1"/>
</dbReference>